<dbReference type="CDD" id="cd02440">
    <property type="entry name" value="AdoMet_MTases"/>
    <property type="match status" value="1"/>
</dbReference>
<dbReference type="Proteomes" id="UP000198852">
    <property type="component" value="Unassembled WGS sequence"/>
</dbReference>
<evidence type="ECO:0000313" key="2">
    <source>
        <dbReference type="EMBL" id="SFS90967.1"/>
    </source>
</evidence>
<dbReference type="GO" id="GO:0032259">
    <property type="term" value="P:methylation"/>
    <property type="evidence" value="ECO:0007669"/>
    <property type="project" value="UniProtKB-KW"/>
</dbReference>
<organism evidence="2 3">
    <name type="scientific">Saccharopolyspora flava</name>
    <dbReference type="NCBI Taxonomy" id="95161"/>
    <lineage>
        <taxon>Bacteria</taxon>
        <taxon>Bacillati</taxon>
        <taxon>Actinomycetota</taxon>
        <taxon>Actinomycetes</taxon>
        <taxon>Pseudonocardiales</taxon>
        <taxon>Pseudonocardiaceae</taxon>
        <taxon>Saccharopolyspora</taxon>
    </lineage>
</organism>
<sequence>MGGEYLFEQDENEDARLRAQGDKLDELTAALFDEIGLRPGARVLDLGSGAGNVSLLAAERVGPQGSVLGIDRDESTVERARAELARRGVTNVEYQVADVQTLDGVDGEFDAVVGRLIYLYVPDPAASLRQAYARLRPGGVVAVQEMDLTDRWAHPMTPLWQQVRGWTLRTLELVGVDAQAGYNLFAAFRAGGLPDPRLGAQWVVRGAGELPDYTWADIVGGMLPLMERLGVTTREEFGPDTLAERMKADLIAHDGIMLLGPCLHAWTRKPG</sequence>
<feature type="domain" description="Methyltransferase" evidence="1">
    <location>
        <begin position="39"/>
        <end position="150"/>
    </location>
</feature>
<evidence type="ECO:0000259" key="1">
    <source>
        <dbReference type="Pfam" id="PF13847"/>
    </source>
</evidence>
<dbReference type="InterPro" id="IPR025714">
    <property type="entry name" value="Methyltranfer_dom"/>
</dbReference>
<accession>A0A1I6TPQ8</accession>
<dbReference type="PANTHER" id="PTHR43861">
    <property type="entry name" value="TRANS-ACONITATE 2-METHYLTRANSFERASE-RELATED"/>
    <property type="match status" value="1"/>
</dbReference>
<dbReference type="GO" id="GO:0008168">
    <property type="term" value="F:methyltransferase activity"/>
    <property type="evidence" value="ECO:0007669"/>
    <property type="project" value="UniProtKB-KW"/>
</dbReference>
<name>A0A1I6TPQ8_9PSEU</name>
<dbReference type="OrthoDB" id="3636702at2"/>
<dbReference type="STRING" id="95161.SAMN05660874_04160"/>
<dbReference type="RefSeq" id="WP_093420592.1">
    <property type="nucleotide sequence ID" value="NZ_FOZX01000007.1"/>
</dbReference>
<reference evidence="3" key="1">
    <citation type="submission" date="2016-10" db="EMBL/GenBank/DDBJ databases">
        <authorList>
            <person name="Varghese N."/>
            <person name="Submissions S."/>
        </authorList>
    </citation>
    <scope>NUCLEOTIDE SEQUENCE [LARGE SCALE GENOMIC DNA]</scope>
    <source>
        <strain evidence="3">DSM 44771</strain>
    </source>
</reference>
<dbReference type="SUPFAM" id="SSF53335">
    <property type="entry name" value="S-adenosyl-L-methionine-dependent methyltransferases"/>
    <property type="match status" value="1"/>
</dbReference>
<dbReference type="Pfam" id="PF13847">
    <property type="entry name" value="Methyltransf_31"/>
    <property type="match status" value="1"/>
</dbReference>
<evidence type="ECO:0000313" key="3">
    <source>
        <dbReference type="Proteomes" id="UP000198852"/>
    </source>
</evidence>
<dbReference type="EMBL" id="FOZX01000007">
    <property type="protein sequence ID" value="SFS90967.1"/>
    <property type="molecule type" value="Genomic_DNA"/>
</dbReference>
<gene>
    <name evidence="2" type="ORF">SAMN05660874_04160</name>
</gene>
<dbReference type="AlphaFoldDB" id="A0A1I6TPQ8"/>
<protein>
    <submittedName>
        <fullName evidence="2">Methyltransferase domain-containing protein</fullName>
    </submittedName>
</protein>
<proteinExistence type="predicted"/>
<keyword evidence="2" id="KW-0489">Methyltransferase</keyword>
<dbReference type="InterPro" id="IPR029063">
    <property type="entry name" value="SAM-dependent_MTases_sf"/>
</dbReference>
<keyword evidence="3" id="KW-1185">Reference proteome</keyword>
<dbReference type="Gene3D" id="3.40.50.150">
    <property type="entry name" value="Vaccinia Virus protein VP39"/>
    <property type="match status" value="1"/>
</dbReference>
<keyword evidence="2" id="KW-0808">Transferase</keyword>